<dbReference type="SUPFAM" id="SSF46689">
    <property type="entry name" value="Homeodomain-like"/>
    <property type="match status" value="1"/>
</dbReference>
<dbReference type="SMART" id="SM00342">
    <property type="entry name" value="HTH_ARAC"/>
    <property type="match status" value="1"/>
</dbReference>
<feature type="region of interest" description="Disordered" evidence="4">
    <location>
        <begin position="1"/>
        <end position="24"/>
    </location>
</feature>
<evidence type="ECO:0000313" key="7">
    <source>
        <dbReference type="Proteomes" id="UP001199469"/>
    </source>
</evidence>
<reference evidence="6 7" key="1">
    <citation type="submission" date="2021-11" db="EMBL/GenBank/DDBJ databases">
        <title>Draft genome sequence of Actinomycetospora sp. SF1 isolated from the rhizosphere soil.</title>
        <authorList>
            <person name="Duangmal K."/>
            <person name="Chantavorakit T."/>
        </authorList>
    </citation>
    <scope>NUCLEOTIDE SEQUENCE [LARGE SCALE GENOMIC DNA]</scope>
    <source>
        <strain evidence="6 7">TBRC 5722</strain>
    </source>
</reference>
<dbReference type="InterPro" id="IPR009057">
    <property type="entry name" value="Homeodomain-like_sf"/>
</dbReference>
<evidence type="ECO:0000256" key="1">
    <source>
        <dbReference type="ARBA" id="ARBA00023015"/>
    </source>
</evidence>
<dbReference type="Pfam" id="PF12833">
    <property type="entry name" value="HTH_18"/>
    <property type="match status" value="1"/>
</dbReference>
<keyword evidence="1" id="KW-0805">Transcription regulation</keyword>
<dbReference type="RefSeq" id="WP_230735966.1">
    <property type="nucleotide sequence ID" value="NZ_JAJNDB010000003.1"/>
</dbReference>
<proteinExistence type="predicted"/>
<dbReference type="InterPro" id="IPR035418">
    <property type="entry name" value="AraC-bd_2"/>
</dbReference>
<dbReference type="Proteomes" id="UP001199469">
    <property type="component" value="Unassembled WGS sequence"/>
</dbReference>
<dbReference type="InterPro" id="IPR050204">
    <property type="entry name" value="AraC_XylS_family_regulators"/>
</dbReference>
<protein>
    <submittedName>
        <fullName evidence="6">Helix-turn-helix domain-containing protein</fullName>
    </submittedName>
</protein>
<keyword evidence="3" id="KW-0804">Transcription</keyword>
<dbReference type="Pfam" id="PF14525">
    <property type="entry name" value="AraC_binding_2"/>
    <property type="match status" value="1"/>
</dbReference>
<evidence type="ECO:0000256" key="2">
    <source>
        <dbReference type="ARBA" id="ARBA00023125"/>
    </source>
</evidence>
<dbReference type="SUPFAM" id="SSF51182">
    <property type="entry name" value="RmlC-like cupins"/>
    <property type="match status" value="1"/>
</dbReference>
<dbReference type="PANTHER" id="PTHR46796">
    <property type="entry name" value="HTH-TYPE TRANSCRIPTIONAL ACTIVATOR RHAS-RELATED"/>
    <property type="match status" value="1"/>
</dbReference>
<dbReference type="EMBL" id="JAJNDB010000003">
    <property type="protein sequence ID" value="MCD2195180.1"/>
    <property type="molecule type" value="Genomic_DNA"/>
</dbReference>
<evidence type="ECO:0000313" key="6">
    <source>
        <dbReference type="EMBL" id="MCD2195180.1"/>
    </source>
</evidence>
<evidence type="ECO:0000259" key="5">
    <source>
        <dbReference type="PROSITE" id="PS01124"/>
    </source>
</evidence>
<dbReference type="InterPro" id="IPR018060">
    <property type="entry name" value="HTH_AraC"/>
</dbReference>
<sequence>MSRDLRPVGPFPDTGPEYANRTAADESEGLAPWCDMLREHFVALDVDDVDRDGPFGSRVRSTLVGHVSAAVVSSAPQSAHRTPGQARTDHHAYLQVGMVAEGTAVLEQDDREAVLGRGAYAVYETDRPFTWHFAGPWKLLVLTWPRELVALGADVTRAATARTLGGDRLSSIIGHTLAETALSPPALSDAGGGRLAGQLAALLGTAIGESLRRGDVLSPSSAADLRHRVDSYVAEHLEDPALGPEDIARAHFISVRALHRVFADAETTVGALIRRRRLEHARRRLLDPRAADLSLTEIAHSCGFVDLASFSRRFKLEFHEPPGSYRRRAGLRVGP</sequence>
<accession>A0ABS8PA86</accession>
<evidence type="ECO:0000256" key="3">
    <source>
        <dbReference type="ARBA" id="ARBA00023163"/>
    </source>
</evidence>
<evidence type="ECO:0000256" key="4">
    <source>
        <dbReference type="SAM" id="MobiDB-lite"/>
    </source>
</evidence>
<keyword evidence="7" id="KW-1185">Reference proteome</keyword>
<dbReference type="PANTHER" id="PTHR46796:SF6">
    <property type="entry name" value="ARAC SUBFAMILY"/>
    <property type="match status" value="1"/>
</dbReference>
<dbReference type="InterPro" id="IPR011051">
    <property type="entry name" value="RmlC_Cupin_sf"/>
</dbReference>
<name>A0ABS8PA86_9PSEU</name>
<organism evidence="6 7">
    <name type="scientific">Actinomycetospora endophytica</name>
    <dbReference type="NCBI Taxonomy" id="2291215"/>
    <lineage>
        <taxon>Bacteria</taxon>
        <taxon>Bacillati</taxon>
        <taxon>Actinomycetota</taxon>
        <taxon>Actinomycetes</taxon>
        <taxon>Pseudonocardiales</taxon>
        <taxon>Pseudonocardiaceae</taxon>
        <taxon>Actinomycetospora</taxon>
    </lineage>
</organism>
<dbReference type="Gene3D" id="1.10.10.60">
    <property type="entry name" value="Homeodomain-like"/>
    <property type="match status" value="1"/>
</dbReference>
<keyword evidence="2" id="KW-0238">DNA-binding</keyword>
<dbReference type="PROSITE" id="PS01124">
    <property type="entry name" value="HTH_ARAC_FAMILY_2"/>
    <property type="match status" value="1"/>
</dbReference>
<feature type="domain" description="HTH araC/xylS-type" evidence="5">
    <location>
        <begin position="227"/>
        <end position="328"/>
    </location>
</feature>
<gene>
    <name evidence="6" type="ORF">LQ327_17575</name>
</gene>
<comment type="caution">
    <text evidence="6">The sequence shown here is derived from an EMBL/GenBank/DDBJ whole genome shotgun (WGS) entry which is preliminary data.</text>
</comment>